<feature type="compositionally biased region" description="Low complexity" evidence="1">
    <location>
        <begin position="600"/>
        <end position="612"/>
    </location>
</feature>
<dbReference type="Proteomes" id="UP000316541">
    <property type="component" value="Unassembled WGS sequence"/>
</dbReference>
<organism evidence="2 3">
    <name type="scientific">Microbispora hainanensis</name>
    <dbReference type="NCBI Taxonomy" id="568844"/>
    <lineage>
        <taxon>Bacteria</taxon>
        <taxon>Bacillati</taxon>
        <taxon>Actinomycetota</taxon>
        <taxon>Actinomycetes</taxon>
        <taxon>Streptosporangiales</taxon>
        <taxon>Streptosporangiaceae</taxon>
        <taxon>Microbispora</taxon>
    </lineage>
</organism>
<evidence type="ECO:0000313" key="2">
    <source>
        <dbReference type="EMBL" id="TQS17548.1"/>
    </source>
</evidence>
<comment type="caution">
    <text evidence="2">The sequence shown here is derived from an EMBL/GenBank/DDBJ whole genome shotgun (WGS) entry which is preliminary data.</text>
</comment>
<feature type="compositionally biased region" description="Basic and acidic residues" evidence="1">
    <location>
        <begin position="655"/>
        <end position="667"/>
    </location>
</feature>
<reference evidence="2 3" key="1">
    <citation type="submission" date="2019-07" db="EMBL/GenBank/DDBJ databases">
        <title>Microbispora hainanensis DSM 45428.</title>
        <authorList>
            <person name="Thawai C."/>
        </authorList>
    </citation>
    <scope>NUCLEOTIDE SEQUENCE [LARGE SCALE GENOMIC DNA]</scope>
    <source>
        <strain evidence="2 3">DSM 45428</strain>
    </source>
</reference>
<feature type="compositionally biased region" description="Polar residues" evidence="1">
    <location>
        <begin position="565"/>
        <end position="586"/>
    </location>
</feature>
<dbReference type="RefSeq" id="WP_142623319.1">
    <property type="nucleotide sequence ID" value="NZ_VIRM01000044.1"/>
</dbReference>
<feature type="compositionally biased region" description="Low complexity" evidence="1">
    <location>
        <begin position="317"/>
        <end position="327"/>
    </location>
</feature>
<sequence length="667" mass="67293">MTAVISGLVAVVLLVLLVVALGMRSMNRRESALSAERIKAMAENKGPKPRRPAEETFFESFPKGFDAFEEPEKQKPAPRPAPRPGGRQAARPAQRGGKQPAAARGKRGVDEWGEADDYDDDYWSRVRADDGGFGGTIAAKMATPRPVDEPAGAPGAAAKGAGPDAATVQAPLPSRPNRPRRSGADEPARPAAPVSASAIADQKTVTFSAPTPDLLDAAAAPAGSPTTGPFDASRTTGPFDSPAVSGAPASAASDPFAAAGPQPGTPGAAGTPGSPGASTRRPSRSGRSSRAAARRAAAASTAGEAGQPGGSYDSRRSTGSFPSSPGTGSYGTQPAADPLGIAASTGPFGAPSYDSPAATGPFAAQGGAGSSDVRATGGYDTPSSSIPATGSFATGSYDPARTSGAFEAAAPAASPADALADPAPRATGGSFDAWAATSYETPRSDAYDSSRTATGPFRAADASASYPPNPAVTGPEAGGATDPGWPVAGSYPPVAATPTTGSSSWPNAHDVLDDPEPPRGASPWPNAETYQTPSYDGYASTYPAEGGYPAAAQPPSPAAPSTPSYEVSTGWATIDASDTVTGSAPATASPYESAGYDAPSGQSQYGYDQQQQGYGGTHPSWPEQQQDAGGSWPAYDEVYGDAPTSATGRRRGSRHRDPESDYPDYYR</sequence>
<feature type="compositionally biased region" description="Low complexity" evidence="1">
    <location>
        <begin position="150"/>
        <end position="166"/>
    </location>
</feature>
<proteinExistence type="predicted"/>
<feature type="region of interest" description="Disordered" evidence="1">
    <location>
        <begin position="42"/>
        <end position="117"/>
    </location>
</feature>
<feature type="compositionally biased region" description="Low complexity" evidence="1">
    <location>
        <begin position="189"/>
        <end position="200"/>
    </location>
</feature>
<feature type="compositionally biased region" description="Low complexity" evidence="1">
    <location>
        <begin position="405"/>
        <end position="426"/>
    </location>
</feature>
<feature type="compositionally biased region" description="Low complexity" evidence="1">
    <location>
        <begin position="84"/>
        <end position="99"/>
    </location>
</feature>
<feature type="compositionally biased region" description="Polar residues" evidence="1">
    <location>
        <begin position="497"/>
        <end position="506"/>
    </location>
</feature>
<name>A0A544YL91_9ACTN</name>
<feature type="compositionally biased region" description="Low complexity" evidence="1">
    <location>
        <begin position="240"/>
        <end position="303"/>
    </location>
</feature>
<feature type="compositionally biased region" description="Polar residues" evidence="1">
    <location>
        <begin position="381"/>
        <end position="394"/>
    </location>
</feature>
<feature type="compositionally biased region" description="Low complexity" evidence="1">
    <location>
        <begin position="208"/>
        <end position="229"/>
    </location>
</feature>
<feature type="compositionally biased region" description="Basic and acidic residues" evidence="1">
    <location>
        <begin position="42"/>
        <end position="54"/>
    </location>
</feature>
<protein>
    <submittedName>
        <fullName evidence="2">Uncharacterized protein</fullName>
    </submittedName>
</protein>
<accession>A0A544YL91</accession>
<dbReference type="EMBL" id="VIRM01000044">
    <property type="protein sequence ID" value="TQS17548.1"/>
    <property type="molecule type" value="Genomic_DNA"/>
</dbReference>
<dbReference type="AlphaFoldDB" id="A0A544YL91"/>
<feature type="region of interest" description="Disordered" evidence="1">
    <location>
        <begin position="137"/>
        <end position="667"/>
    </location>
</feature>
<evidence type="ECO:0000313" key="3">
    <source>
        <dbReference type="Proteomes" id="UP000316541"/>
    </source>
</evidence>
<evidence type="ECO:0000256" key="1">
    <source>
        <dbReference type="SAM" id="MobiDB-lite"/>
    </source>
</evidence>
<gene>
    <name evidence="2" type="ORF">FLX08_28750</name>
</gene>